<dbReference type="InterPro" id="IPR000866">
    <property type="entry name" value="AhpC/TSA"/>
</dbReference>
<evidence type="ECO:0000259" key="2">
    <source>
        <dbReference type="PROSITE" id="PS51352"/>
    </source>
</evidence>
<protein>
    <recommendedName>
        <fullName evidence="2">Thioredoxin domain-containing protein</fullName>
    </recommendedName>
</protein>
<keyword evidence="1" id="KW-0732">Signal</keyword>
<reference evidence="3" key="1">
    <citation type="journal article" date="2014" name="Int. J. Syst. Evol. Microbiol.">
        <title>Complete genome sequence of Corynebacterium casei LMG S-19264T (=DSM 44701T), isolated from a smear-ripened cheese.</title>
        <authorList>
            <consortium name="US DOE Joint Genome Institute (JGI-PGF)"/>
            <person name="Walter F."/>
            <person name="Albersmeier A."/>
            <person name="Kalinowski J."/>
            <person name="Ruckert C."/>
        </authorList>
    </citation>
    <scope>NUCLEOTIDE SEQUENCE</scope>
    <source>
        <strain evidence="3">KCTC 22169</strain>
    </source>
</reference>
<name>A0A918KPE9_9GAMM</name>
<dbReference type="AlphaFoldDB" id="A0A918KPE9"/>
<feature type="domain" description="Thioredoxin" evidence="2">
    <location>
        <begin position="32"/>
        <end position="182"/>
    </location>
</feature>
<organism evidence="3 4">
    <name type="scientific">Saccharospirillum salsuginis</name>
    <dbReference type="NCBI Taxonomy" id="418750"/>
    <lineage>
        <taxon>Bacteria</taxon>
        <taxon>Pseudomonadati</taxon>
        <taxon>Pseudomonadota</taxon>
        <taxon>Gammaproteobacteria</taxon>
        <taxon>Oceanospirillales</taxon>
        <taxon>Saccharospirillaceae</taxon>
        <taxon>Saccharospirillum</taxon>
    </lineage>
</organism>
<feature type="chain" id="PRO_5037080486" description="Thioredoxin domain-containing protein" evidence="1">
    <location>
        <begin position="33"/>
        <end position="182"/>
    </location>
</feature>
<gene>
    <name evidence="3" type="ORF">GCM10007392_42860</name>
</gene>
<feature type="signal peptide" evidence="1">
    <location>
        <begin position="1"/>
        <end position="32"/>
    </location>
</feature>
<sequence length="182" mass="20209">MFAWVQAVLKDLRRRRAGLLLAGLVAIQGAFAAPAPEAPDAYFRTAEGMTVSTAELKGEPTLLFLLSTWCTSCSAGVKALYRQADQLEDLRLRVVVLRNYENGGYPGMDIQPYVEQVVSNFVQPENWILGQASEKLDQAYYARHYPDIYFLIDANGRIQDVSSAPAATMDRILTFAIDQQGD</sequence>
<dbReference type="GO" id="GO:0016491">
    <property type="term" value="F:oxidoreductase activity"/>
    <property type="evidence" value="ECO:0007669"/>
    <property type="project" value="InterPro"/>
</dbReference>
<dbReference type="InterPro" id="IPR013766">
    <property type="entry name" value="Thioredoxin_domain"/>
</dbReference>
<accession>A0A918KPE9</accession>
<dbReference type="Proteomes" id="UP000626148">
    <property type="component" value="Unassembled WGS sequence"/>
</dbReference>
<dbReference type="InterPro" id="IPR036249">
    <property type="entry name" value="Thioredoxin-like_sf"/>
</dbReference>
<dbReference type="Gene3D" id="3.40.30.10">
    <property type="entry name" value="Glutaredoxin"/>
    <property type="match status" value="1"/>
</dbReference>
<evidence type="ECO:0000313" key="4">
    <source>
        <dbReference type="Proteomes" id="UP000626148"/>
    </source>
</evidence>
<dbReference type="SUPFAM" id="SSF52833">
    <property type="entry name" value="Thioredoxin-like"/>
    <property type="match status" value="1"/>
</dbReference>
<dbReference type="EMBL" id="BMXR01000014">
    <property type="protein sequence ID" value="GGX70806.1"/>
    <property type="molecule type" value="Genomic_DNA"/>
</dbReference>
<keyword evidence="4" id="KW-1185">Reference proteome</keyword>
<dbReference type="GO" id="GO:0016209">
    <property type="term" value="F:antioxidant activity"/>
    <property type="evidence" value="ECO:0007669"/>
    <property type="project" value="InterPro"/>
</dbReference>
<dbReference type="Pfam" id="PF00578">
    <property type="entry name" value="AhpC-TSA"/>
    <property type="match status" value="1"/>
</dbReference>
<dbReference type="RefSeq" id="WP_189612634.1">
    <property type="nucleotide sequence ID" value="NZ_BMXR01000014.1"/>
</dbReference>
<evidence type="ECO:0000256" key="1">
    <source>
        <dbReference type="SAM" id="SignalP"/>
    </source>
</evidence>
<comment type="caution">
    <text evidence="3">The sequence shown here is derived from an EMBL/GenBank/DDBJ whole genome shotgun (WGS) entry which is preliminary data.</text>
</comment>
<reference evidence="3" key="2">
    <citation type="submission" date="2020-09" db="EMBL/GenBank/DDBJ databases">
        <authorList>
            <person name="Sun Q."/>
            <person name="Kim S."/>
        </authorList>
    </citation>
    <scope>NUCLEOTIDE SEQUENCE</scope>
    <source>
        <strain evidence="3">KCTC 22169</strain>
    </source>
</reference>
<proteinExistence type="predicted"/>
<evidence type="ECO:0000313" key="3">
    <source>
        <dbReference type="EMBL" id="GGX70806.1"/>
    </source>
</evidence>
<dbReference type="PROSITE" id="PS51352">
    <property type="entry name" value="THIOREDOXIN_2"/>
    <property type="match status" value="1"/>
</dbReference>